<accession>A0A0B7FET8</accession>
<dbReference type="AlphaFoldDB" id="A0A0B7FET8"/>
<dbReference type="PROSITE" id="PS50048">
    <property type="entry name" value="ZN2_CY6_FUNGAL_2"/>
    <property type="match status" value="1"/>
</dbReference>
<dbReference type="EMBL" id="LN679117">
    <property type="protein sequence ID" value="CEL54727.1"/>
    <property type="molecule type" value="Genomic_DNA"/>
</dbReference>
<protein>
    <submittedName>
        <fullName evidence="4">Pc21g08180</fullName>
    </submittedName>
</protein>
<dbReference type="GO" id="GO:0008270">
    <property type="term" value="F:zinc ion binding"/>
    <property type="evidence" value="ECO:0007669"/>
    <property type="project" value="InterPro"/>
</dbReference>
<sequence length="576" mass="65338">MRCTISKPGPQRKSCLTCYQRRKKCDLSRPYCERCLKGDYTCLGYGGEGSLDTHRTDTEPPNCSWLEPVSPSASTMAIICERSDSATIYSPQERQNLSSSETSRDNTSSIVKLGYGTKAYILKTNKWAATSCALETFNSLWPHEQNQPLAVHRSWNADRVFDAPPGSQPVDSWKVRITDFLHRSIPPLVGTTQMTRDDQLVQVIYEYRIVRYGLWFAPPPPSVRDSLISRLRNSKPVKSTMYLGVQLFQALGQDPHSTAVRRYSGWIDRLGDEFAEDSRSNLPLNDIGDRLLAQLELAYFKFVTVGFVSGYILLRKALPRFLKLVAADTELYMEHPGGNLVISFTRALGSPRRELERFLEYDTTTAFVLGVPPLVEYGYSNEQNCLFAGFEWMHGIPMEFVETISRINTWRAGSRVSPLDDWVALESYILGWQPRPTVPDREKSNTENIARLAVQESWRQVVLIYFYMGMCGASSHDLRVQASIEEIVRLGEAVVNTPTGIHMLVHCVMAGVGARLEQHRNLIRERLLSFKDARVWLFRGPQFGQVLEHLWGGMGAGGAPVMWDDYVRSRCWVIPI</sequence>
<name>A0A0B7FET8_THACB</name>
<keyword evidence="5" id="KW-1185">Reference proteome</keyword>
<dbReference type="Pfam" id="PF11951">
    <property type="entry name" value="Fungal_trans_2"/>
    <property type="match status" value="1"/>
</dbReference>
<dbReference type="CDD" id="cd00067">
    <property type="entry name" value="GAL4"/>
    <property type="match status" value="1"/>
</dbReference>
<evidence type="ECO:0000259" key="3">
    <source>
        <dbReference type="PROSITE" id="PS50048"/>
    </source>
</evidence>
<dbReference type="OrthoDB" id="5419315at2759"/>
<gene>
    <name evidence="4" type="ORF">RSOLAG1IB_07261</name>
</gene>
<dbReference type="InterPro" id="IPR036864">
    <property type="entry name" value="Zn2-C6_fun-type_DNA-bd_sf"/>
</dbReference>
<keyword evidence="2" id="KW-0539">Nucleus</keyword>
<evidence type="ECO:0000256" key="1">
    <source>
        <dbReference type="ARBA" id="ARBA00004123"/>
    </source>
</evidence>
<comment type="subcellular location">
    <subcellularLocation>
        <location evidence="1">Nucleus</location>
    </subcellularLocation>
</comment>
<dbReference type="Pfam" id="PF00172">
    <property type="entry name" value="Zn_clus"/>
    <property type="match status" value="1"/>
</dbReference>
<dbReference type="InterPro" id="IPR021858">
    <property type="entry name" value="Fun_TF"/>
</dbReference>
<reference evidence="4 5" key="1">
    <citation type="submission" date="2014-11" db="EMBL/GenBank/DDBJ databases">
        <authorList>
            <person name="Wibberg Daniel"/>
        </authorList>
    </citation>
    <scope>NUCLEOTIDE SEQUENCE [LARGE SCALE GENOMIC DNA]</scope>
    <source>
        <strain evidence="4">Rhizoctonia solani AG1-IB 7/3/14</strain>
    </source>
</reference>
<dbReference type="STRING" id="1108050.A0A0B7FET8"/>
<organism evidence="4 5">
    <name type="scientific">Thanatephorus cucumeris (strain AG1-IB / isolate 7/3/14)</name>
    <name type="common">Lettuce bottom rot fungus</name>
    <name type="synonym">Rhizoctonia solani</name>
    <dbReference type="NCBI Taxonomy" id="1108050"/>
    <lineage>
        <taxon>Eukaryota</taxon>
        <taxon>Fungi</taxon>
        <taxon>Dikarya</taxon>
        <taxon>Basidiomycota</taxon>
        <taxon>Agaricomycotina</taxon>
        <taxon>Agaricomycetes</taxon>
        <taxon>Cantharellales</taxon>
        <taxon>Ceratobasidiaceae</taxon>
        <taxon>Rhizoctonia</taxon>
        <taxon>Rhizoctonia solani AG-1</taxon>
    </lineage>
</organism>
<dbReference type="GO" id="GO:0005634">
    <property type="term" value="C:nucleus"/>
    <property type="evidence" value="ECO:0007669"/>
    <property type="project" value="UniProtKB-SubCell"/>
</dbReference>
<feature type="domain" description="Zn(2)-C6 fungal-type" evidence="3">
    <location>
        <begin position="14"/>
        <end position="42"/>
    </location>
</feature>
<dbReference type="PANTHER" id="PTHR37534">
    <property type="entry name" value="TRANSCRIPTIONAL ACTIVATOR PROTEIN UGA3"/>
    <property type="match status" value="1"/>
</dbReference>
<dbReference type="InterPro" id="IPR001138">
    <property type="entry name" value="Zn2Cys6_DnaBD"/>
</dbReference>
<evidence type="ECO:0000313" key="4">
    <source>
        <dbReference type="EMBL" id="CEL54727.1"/>
    </source>
</evidence>
<dbReference type="GO" id="GO:0000981">
    <property type="term" value="F:DNA-binding transcription factor activity, RNA polymerase II-specific"/>
    <property type="evidence" value="ECO:0007669"/>
    <property type="project" value="InterPro"/>
</dbReference>
<evidence type="ECO:0000313" key="5">
    <source>
        <dbReference type="Proteomes" id="UP000059188"/>
    </source>
</evidence>
<dbReference type="SUPFAM" id="SSF57701">
    <property type="entry name" value="Zn2/Cys6 DNA-binding domain"/>
    <property type="match status" value="1"/>
</dbReference>
<proteinExistence type="predicted"/>
<dbReference type="Proteomes" id="UP000059188">
    <property type="component" value="Unassembled WGS sequence"/>
</dbReference>
<dbReference type="PANTHER" id="PTHR37534:SF46">
    <property type="entry name" value="ZN(II)2CYS6 TRANSCRIPTION FACTOR (EUROFUNG)"/>
    <property type="match status" value="1"/>
</dbReference>
<evidence type="ECO:0000256" key="2">
    <source>
        <dbReference type="ARBA" id="ARBA00023242"/>
    </source>
</evidence>